<organism evidence="1 2">
    <name type="scientific">Rhododendron molle</name>
    <name type="common">Chinese azalea</name>
    <name type="synonym">Azalea mollis</name>
    <dbReference type="NCBI Taxonomy" id="49168"/>
    <lineage>
        <taxon>Eukaryota</taxon>
        <taxon>Viridiplantae</taxon>
        <taxon>Streptophyta</taxon>
        <taxon>Embryophyta</taxon>
        <taxon>Tracheophyta</taxon>
        <taxon>Spermatophyta</taxon>
        <taxon>Magnoliopsida</taxon>
        <taxon>eudicotyledons</taxon>
        <taxon>Gunneridae</taxon>
        <taxon>Pentapetalae</taxon>
        <taxon>asterids</taxon>
        <taxon>Ericales</taxon>
        <taxon>Ericaceae</taxon>
        <taxon>Ericoideae</taxon>
        <taxon>Rhodoreae</taxon>
        <taxon>Rhododendron</taxon>
    </lineage>
</organism>
<protein>
    <submittedName>
        <fullName evidence="1">Uncharacterized protein</fullName>
    </submittedName>
</protein>
<accession>A0ACC0M4K1</accession>
<dbReference type="EMBL" id="CM046397">
    <property type="protein sequence ID" value="KAI8535452.1"/>
    <property type="molecule type" value="Genomic_DNA"/>
</dbReference>
<dbReference type="Proteomes" id="UP001062846">
    <property type="component" value="Chromosome 10"/>
</dbReference>
<comment type="caution">
    <text evidence="1">The sequence shown here is derived from an EMBL/GenBank/DDBJ whole genome shotgun (WGS) entry which is preliminary data.</text>
</comment>
<keyword evidence="2" id="KW-1185">Reference proteome</keyword>
<evidence type="ECO:0000313" key="2">
    <source>
        <dbReference type="Proteomes" id="UP001062846"/>
    </source>
</evidence>
<reference evidence="1" key="1">
    <citation type="submission" date="2022-02" db="EMBL/GenBank/DDBJ databases">
        <title>Plant Genome Project.</title>
        <authorList>
            <person name="Zhang R.-G."/>
        </authorList>
    </citation>
    <scope>NUCLEOTIDE SEQUENCE</scope>
    <source>
        <strain evidence="1">AT1</strain>
    </source>
</reference>
<evidence type="ECO:0000313" key="1">
    <source>
        <dbReference type="EMBL" id="KAI8535452.1"/>
    </source>
</evidence>
<name>A0ACC0M4K1_RHOML</name>
<proteinExistence type="predicted"/>
<sequence length="57" mass="6567">MFCFDSLLLSIMLPRSFHLLYHYVIQVVQLGTWKISLTFGMSSLLGCFQCYVICLSV</sequence>
<gene>
    <name evidence="1" type="ORF">RHMOL_Rhmol10G0175500</name>
</gene>